<comment type="caution">
    <text evidence="1">The sequence shown here is derived from an EMBL/GenBank/DDBJ whole genome shotgun (WGS) entry which is preliminary data.</text>
</comment>
<dbReference type="Gene3D" id="3.30.40.30">
    <property type="entry name" value="YqaI domain"/>
    <property type="match status" value="1"/>
</dbReference>
<evidence type="ECO:0000313" key="1">
    <source>
        <dbReference type="EMBL" id="PZL78208.1"/>
    </source>
</evidence>
<reference evidence="1 2" key="1">
    <citation type="submission" date="2017-11" db="EMBL/GenBank/DDBJ databases">
        <title>Draft genome sequence of Enterococcus plantarum TRW2 strain isolated from lettuce.</title>
        <authorList>
            <person name="Kim E.B."/>
            <person name="Marco M.L."/>
            <person name="Williams T.R."/>
            <person name="You I.H."/>
        </authorList>
    </citation>
    <scope>NUCLEOTIDE SEQUENCE [LARGE SCALE GENOMIC DNA]</scope>
    <source>
        <strain evidence="1 2">TRW2</strain>
    </source>
</reference>
<dbReference type="EMBL" id="PIEU01000001">
    <property type="protein sequence ID" value="PZL78208.1"/>
    <property type="molecule type" value="Genomic_DNA"/>
</dbReference>
<keyword evidence="2" id="KW-1185">Reference proteome</keyword>
<evidence type="ECO:0000313" key="2">
    <source>
        <dbReference type="Proteomes" id="UP000249828"/>
    </source>
</evidence>
<sequence>MRCELYSEGATENHDLSSKNKPIGIDWRGGEVLEGDRGLLIDGDIVLENDIQNYIEAKYGKAGYL</sequence>
<dbReference type="RefSeq" id="WP_111246749.1">
    <property type="nucleotide sequence ID" value="NZ_PIEU01000001.1"/>
</dbReference>
<accession>A0A2W3ZER1</accession>
<dbReference type="InterPro" id="IPR023118">
    <property type="entry name" value="YqaI_dom_sf"/>
</dbReference>
<organism evidence="1 2">
    <name type="scientific">Enterococcus plantarum</name>
    <dbReference type="NCBI Taxonomy" id="1077675"/>
    <lineage>
        <taxon>Bacteria</taxon>
        <taxon>Bacillati</taxon>
        <taxon>Bacillota</taxon>
        <taxon>Bacilli</taxon>
        <taxon>Lactobacillales</taxon>
        <taxon>Enterococcaceae</taxon>
        <taxon>Enterococcus</taxon>
    </lineage>
</organism>
<gene>
    <name evidence="1" type="ORF">CI088_00100</name>
</gene>
<proteinExistence type="predicted"/>
<dbReference type="SUPFAM" id="SSF160713">
    <property type="entry name" value="YqaI-like"/>
    <property type="match status" value="1"/>
</dbReference>
<dbReference type="AlphaFoldDB" id="A0A2W3ZER1"/>
<dbReference type="Proteomes" id="UP000249828">
    <property type="component" value="Unassembled WGS sequence"/>
</dbReference>
<protein>
    <submittedName>
        <fullName evidence="1">Uncharacterized protein</fullName>
    </submittedName>
</protein>
<name>A0A2W3ZER1_9ENTE</name>